<dbReference type="EMBL" id="CP111023">
    <property type="protein sequence ID" value="WAR22396.1"/>
    <property type="molecule type" value="Genomic_DNA"/>
</dbReference>
<protein>
    <submittedName>
        <fullName evidence="2">Uncharacterized protein</fullName>
    </submittedName>
</protein>
<gene>
    <name evidence="2" type="ORF">MAR_016370</name>
</gene>
<feature type="compositionally biased region" description="Basic and acidic residues" evidence="1">
    <location>
        <begin position="183"/>
        <end position="200"/>
    </location>
</feature>
<name>A0ABY7FN93_MYAAR</name>
<sequence length="279" mass="32527">MASEEYSDNRQMDGLQPDLCRKTPVTHDRLRKDLEYAQQEIERNVYDELDDSSISTRDSNQIDAIPGFADDRTKPCKHTFKDPDYAYIKGIMRGTGDHGLMICIPKEVISKFVKQEDGKHIHVRSLIGVCQLVNVQVEEDLPENRVWVEMTAKRKPTEHQYSSTLSMGTVQSAQYARGQIYRTENEPTRRSPVQHSDDNKDDYQTLKFEYVAPAGSIIVDDILKHQKVADFLLDKTNDFDLKLTQWEYDYEAPVLLERFLWYHKDIDHREAKQRLNGKE</sequence>
<feature type="non-terminal residue" evidence="2">
    <location>
        <position position="279"/>
    </location>
</feature>
<reference evidence="2" key="1">
    <citation type="submission" date="2022-11" db="EMBL/GenBank/DDBJ databases">
        <title>Centuries of genome instability and evolution in soft-shell clam transmissible cancer (bioRxiv).</title>
        <authorList>
            <person name="Hart S.F.M."/>
            <person name="Yonemitsu M.A."/>
            <person name="Giersch R.M."/>
            <person name="Beal B.F."/>
            <person name="Arriagada G."/>
            <person name="Davis B.W."/>
            <person name="Ostrander E.A."/>
            <person name="Goff S.P."/>
            <person name="Metzger M.J."/>
        </authorList>
    </citation>
    <scope>NUCLEOTIDE SEQUENCE</scope>
    <source>
        <strain evidence="2">MELC-2E11</strain>
        <tissue evidence="2">Siphon/mantle</tissue>
    </source>
</reference>
<keyword evidence="3" id="KW-1185">Reference proteome</keyword>
<feature type="region of interest" description="Disordered" evidence="1">
    <location>
        <begin position="181"/>
        <end position="200"/>
    </location>
</feature>
<dbReference type="Proteomes" id="UP001164746">
    <property type="component" value="Chromosome 12"/>
</dbReference>
<evidence type="ECO:0000313" key="2">
    <source>
        <dbReference type="EMBL" id="WAR22396.1"/>
    </source>
</evidence>
<organism evidence="2 3">
    <name type="scientific">Mya arenaria</name>
    <name type="common">Soft-shell clam</name>
    <dbReference type="NCBI Taxonomy" id="6604"/>
    <lineage>
        <taxon>Eukaryota</taxon>
        <taxon>Metazoa</taxon>
        <taxon>Spiralia</taxon>
        <taxon>Lophotrochozoa</taxon>
        <taxon>Mollusca</taxon>
        <taxon>Bivalvia</taxon>
        <taxon>Autobranchia</taxon>
        <taxon>Heteroconchia</taxon>
        <taxon>Euheterodonta</taxon>
        <taxon>Imparidentia</taxon>
        <taxon>Neoheterodontei</taxon>
        <taxon>Myida</taxon>
        <taxon>Myoidea</taxon>
        <taxon>Myidae</taxon>
        <taxon>Mya</taxon>
    </lineage>
</organism>
<feature type="region of interest" description="Disordered" evidence="1">
    <location>
        <begin position="1"/>
        <end position="24"/>
    </location>
</feature>
<evidence type="ECO:0000313" key="3">
    <source>
        <dbReference type="Proteomes" id="UP001164746"/>
    </source>
</evidence>
<accession>A0ABY7FN93</accession>
<evidence type="ECO:0000256" key="1">
    <source>
        <dbReference type="SAM" id="MobiDB-lite"/>
    </source>
</evidence>
<proteinExistence type="predicted"/>